<evidence type="ECO:0000313" key="8">
    <source>
        <dbReference type="Proteomes" id="UP000272942"/>
    </source>
</evidence>
<reference evidence="7 8" key="1">
    <citation type="submission" date="2018-11" db="EMBL/GenBank/DDBJ databases">
        <authorList>
            <consortium name="Pathogen Informatics"/>
        </authorList>
    </citation>
    <scope>NUCLEOTIDE SEQUENCE [LARGE SCALE GENOMIC DNA]</scope>
    <source>
        <strain evidence="7 8">Egypt</strain>
    </source>
</reference>
<dbReference type="GO" id="GO:0002161">
    <property type="term" value="F:aminoacyl-tRNA deacylase activity"/>
    <property type="evidence" value="ECO:0007669"/>
    <property type="project" value="InterPro"/>
</dbReference>
<keyword evidence="4" id="KW-0067">ATP-binding</keyword>
<dbReference type="GO" id="GO:0006429">
    <property type="term" value="P:leucyl-tRNA aminoacylation"/>
    <property type="evidence" value="ECO:0007669"/>
    <property type="project" value="InterPro"/>
</dbReference>
<dbReference type="AlphaFoldDB" id="A0A3P8LDU5"/>
<keyword evidence="5" id="KW-0648">Protein biosynthesis</keyword>
<dbReference type="OrthoDB" id="10249672at2759"/>
<dbReference type="PANTHER" id="PTHR45794:SF1">
    <property type="entry name" value="LEUCINE--TRNA LIGASE, CYTOPLASMIC"/>
    <property type="match status" value="1"/>
</dbReference>
<organism evidence="7 8">
    <name type="scientific">Echinostoma caproni</name>
    <dbReference type="NCBI Taxonomy" id="27848"/>
    <lineage>
        <taxon>Eukaryota</taxon>
        <taxon>Metazoa</taxon>
        <taxon>Spiralia</taxon>
        <taxon>Lophotrochozoa</taxon>
        <taxon>Platyhelminthes</taxon>
        <taxon>Trematoda</taxon>
        <taxon>Digenea</taxon>
        <taxon>Plagiorchiida</taxon>
        <taxon>Echinostomata</taxon>
        <taxon>Echinostomatoidea</taxon>
        <taxon>Echinostomatidae</taxon>
        <taxon>Echinostoma</taxon>
    </lineage>
</organism>
<sequence>MDPSSSAKLDVVAHVKGVELFGLKVKAPLSMYTEGVYTLPMLSIKSTKGTGVVTSVPSDSPDDWAALRDIKKKPALREKYNITDDMVMPYEPVEIIETPGLGKLAAVTVVDQMKIQSQNDTDKLLEAKEKVYKAGFYDGVRRSFEATLNWLHEHACSRTYGLGTHLPWDEKWLIESLSDSTIYMAYYTVAHILQQGCLRGDKPGPFGINPEHMTPEVWDFIFLGEGDPSKIIEQQHKSTLTVDLLKRLRREFLFWYPVDLRSSGKDLIPNHLTYYLYNHTAIWPNQPELWPRSVLANGHLLLNSSKTVGY</sequence>
<dbReference type="EMBL" id="UZAN01066418">
    <property type="protein sequence ID" value="VDP94166.1"/>
    <property type="molecule type" value="Genomic_DNA"/>
</dbReference>
<evidence type="ECO:0000256" key="4">
    <source>
        <dbReference type="ARBA" id="ARBA00022840"/>
    </source>
</evidence>
<comment type="similarity">
    <text evidence="1">Belongs to the class-I aminoacyl-tRNA synthetase family.</text>
</comment>
<evidence type="ECO:0000313" key="7">
    <source>
        <dbReference type="EMBL" id="VDP94166.1"/>
    </source>
</evidence>
<evidence type="ECO:0000256" key="5">
    <source>
        <dbReference type="ARBA" id="ARBA00022917"/>
    </source>
</evidence>
<keyword evidence="8" id="KW-1185">Reference proteome</keyword>
<keyword evidence="6" id="KW-0030">Aminoacyl-tRNA synthetase</keyword>
<dbReference type="GO" id="GO:0005524">
    <property type="term" value="F:ATP binding"/>
    <property type="evidence" value="ECO:0007669"/>
    <property type="project" value="UniProtKB-KW"/>
</dbReference>
<dbReference type="InterPro" id="IPR014729">
    <property type="entry name" value="Rossmann-like_a/b/a_fold"/>
</dbReference>
<dbReference type="Gene3D" id="3.40.50.620">
    <property type="entry name" value="HUPs"/>
    <property type="match status" value="1"/>
</dbReference>
<dbReference type="SUPFAM" id="SSF50677">
    <property type="entry name" value="ValRS/IleRS/LeuRS editing domain"/>
    <property type="match status" value="1"/>
</dbReference>
<keyword evidence="3" id="KW-0547">Nucleotide-binding</keyword>
<dbReference type="InterPro" id="IPR004493">
    <property type="entry name" value="Leu-tRNA-synth_Ia_arc/euk"/>
</dbReference>
<dbReference type="SUPFAM" id="SSF52374">
    <property type="entry name" value="Nucleotidylyl transferase"/>
    <property type="match status" value="1"/>
</dbReference>
<dbReference type="Proteomes" id="UP000272942">
    <property type="component" value="Unassembled WGS sequence"/>
</dbReference>
<dbReference type="GO" id="GO:0004823">
    <property type="term" value="F:leucine-tRNA ligase activity"/>
    <property type="evidence" value="ECO:0007669"/>
    <property type="project" value="InterPro"/>
</dbReference>
<proteinExistence type="inferred from homology"/>
<evidence type="ECO:0000256" key="3">
    <source>
        <dbReference type="ARBA" id="ARBA00022741"/>
    </source>
</evidence>
<dbReference type="PANTHER" id="PTHR45794">
    <property type="entry name" value="LEUCYL-TRNA SYNTHETASE"/>
    <property type="match status" value="1"/>
</dbReference>
<name>A0A3P8LDU5_9TREM</name>
<accession>A0A3P8LDU5</accession>
<evidence type="ECO:0008006" key="9">
    <source>
        <dbReference type="Google" id="ProtNLM"/>
    </source>
</evidence>
<gene>
    <name evidence="7" type="ORF">ECPE_LOCUS16892</name>
</gene>
<keyword evidence="2" id="KW-0436">Ligase</keyword>
<evidence type="ECO:0000256" key="6">
    <source>
        <dbReference type="ARBA" id="ARBA00023146"/>
    </source>
</evidence>
<evidence type="ECO:0000256" key="2">
    <source>
        <dbReference type="ARBA" id="ARBA00022598"/>
    </source>
</evidence>
<evidence type="ECO:0000256" key="1">
    <source>
        <dbReference type="ARBA" id="ARBA00005594"/>
    </source>
</evidence>
<protein>
    <recommendedName>
        <fullName evidence="9">Leucyl-tRNA synthetase</fullName>
    </recommendedName>
</protein>
<dbReference type="InterPro" id="IPR009008">
    <property type="entry name" value="Val/Leu/Ile-tRNA-synth_edit"/>
</dbReference>